<protein>
    <submittedName>
        <fullName evidence="3">Uncharacterized protein</fullName>
    </submittedName>
</protein>
<keyword evidence="4" id="KW-1185">Reference proteome</keyword>
<evidence type="ECO:0000313" key="4">
    <source>
        <dbReference type="Proteomes" id="UP001497644"/>
    </source>
</evidence>
<feature type="region of interest" description="Disordered" evidence="1">
    <location>
        <begin position="26"/>
        <end position="52"/>
    </location>
</feature>
<evidence type="ECO:0000256" key="1">
    <source>
        <dbReference type="SAM" id="MobiDB-lite"/>
    </source>
</evidence>
<organism evidence="3 4">
    <name type="scientific">Lasius platythorax</name>
    <dbReference type="NCBI Taxonomy" id="488582"/>
    <lineage>
        <taxon>Eukaryota</taxon>
        <taxon>Metazoa</taxon>
        <taxon>Ecdysozoa</taxon>
        <taxon>Arthropoda</taxon>
        <taxon>Hexapoda</taxon>
        <taxon>Insecta</taxon>
        <taxon>Pterygota</taxon>
        <taxon>Neoptera</taxon>
        <taxon>Endopterygota</taxon>
        <taxon>Hymenoptera</taxon>
        <taxon>Apocrita</taxon>
        <taxon>Aculeata</taxon>
        <taxon>Formicoidea</taxon>
        <taxon>Formicidae</taxon>
        <taxon>Formicinae</taxon>
        <taxon>Lasius</taxon>
        <taxon>Lasius</taxon>
    </lineage>
</organism>
<feature type="compositionally biased region" description="Basic and acidic residues" evidence="1">
    <location>
        <begin position="26"/>
        <end position="38"/>
    </location>
</feature>
<gene>
    <name evidence="3" type="ORF">LPLAT_LOCUS136</name>
</gene>
<name>A0AAV2N0V7_9HYME</name>
<keyword evidence="2" id="KW-0732">Signal</keyword>
<evidence type="ECO:0000313" key="3">
    <source>
        <dbReference type="EMBL" id="CAL1673188.1"/>
    </source>
</evidence>
<feature type="signal peptide" evidence="2">
    <location>
        <begin position="1"/>
        <end position="17"/>
    </location>
</feature>
<dbReference type="Proteomes" id="UP001497644">
    <property type="component" value="Chromosome 1"/>
</dbReference>
<feature type="chain" id="PRO_5043337609" evidence="2">
    <location>
        <begin position="18"/>
        <end position="441"/>
    </location>
</feature>
<evidence type="ECO:0000256" key="2">
    <source>
        <dbReference type="SAM" id="SignalP"/>
    </source>
</evidence>
<dbReference type="AlphaFoldDB" id="A0AAV2N0V7"/>
<dbReference type="EMBL" id="OZ034824">
    <property type="protein sequence ID" value="CAL1673188.1"/>
    <property type="molecule type" value="Genomic_DNA"/>
</dbReference>
<proteinExistence type="predicted"/>
<reference evidence="3 4" key="1">
    <citation type="submission" date="2024-04" db="EMBL/GenBank/DDBJ databases">
        <authorList>
            <consortium name="Molecular Ecology Group"/>
        </authorList>
    </citation>
    <scope>NUCLEOTIDE SEQUENCE [LARGE SCALE GENOMIC DNA]</scope>
</reference>
<accession>A0AAV2N0V7</accession>
<sequence>MKLLLITFVVCLAAALAAPADKQKREILPGDPRYGTDYHHHHHHHEHDNDVQISKAAGGYVSSITIPEETKGHSLQVQPLSSYGPNYNPGNPIDSDYAASSKIEKYLKFTKDSAFQDSIKPSSGFAGFSSGLSSGFSSGFDSQTVDKPITTCATCSINSTHIINKHKEHVQPTDANGVQHLSVSSLPSYTSSISSFPSYFYSSYPSYPSYPSYSNIPVKTVDHHVHVQVPQPYPVPVTKHIAYPVPVPHAVEVPKPYYVRVAQPVQVTVNRPYAVEVPRPVPYPVPQYVRTNIPVVQQQHIATLDATKVNPFEGFIENAQSTFQNVIGNLPSLQNPFENPFQNFELPNLPSLPSFSSQVTQTPAPATVNNVPTATSADSVAIDNPVLKKTAQSVVTHHHQTQSAYKPATTCAGCSVSSTHITSKDVAESAFNPHKGDNFIT</sequence>